<gene>
    <name evidence="2" type="ORF">PBLR_15043</name>
</gene>
<name>A0A383RHP1_PAEAL</name>
<evidence type="ECO:0008006" key="4">
    <source>
        <dbReference type="Google" id="ProtNLM"/>
    </source>
</evidence>
<dbReference type="Proteomes" id="UP000304148">
    <property type="component" value="Chromosome"/>
</dbReference>
<dbReference type="InterPro" id="IPR036927">
    <property type="entry name" value="Cyt_c_oxase-like_su1_sf"/>
</dbReference>
<evidence type="ECO:0000313" key="3">
    <source>
        <dbReference type="Proteomes" id="UP000304148"/>
    </source>
</evidence>
<evidence type="ECO:0000256" key="1">
    <source>
        <dbReference type="SAM" id="Phobius"/>
    </source>
</evidence>
<dbReference type="AlphaFoldDB" id="A0A383RHP1"/>
<accession>A0A383RHP1</accession>
<keyword evidence="1" id="KW-1133">Transmembrane helix</keyword>
<keyword evidence="1" id="KW-0812">Transmembrane</keyword>
<proteinExistence type="predicted"/>
<feature type="transmembrane region" description="Helical" evidence="1">
    <location>
        <begin position="12"/>
        <end position="30"/>
    </location>
</feature>
<feature type="transmembrane region" description="Helical" evidence="1">
    <location>
        <begin position="36"/>
        <end position="58"/>
    </location>
</feature>
<protein>
    <recommendedName>
        <fullName evidence="4">Cytochrome-c oxidase</fullName>
    </recommendedName>
</protein>
<feature type="transmembrane region" description="Helical" evidence="1">
    <location>
        <begin position="70"/>
        <end position="91"/>
    </location>
</feature>
<feature type="transmembrane region" description="Helical" evidence="1">
    <location>
        <begin position="97"/>
        <end position="120"/>
    </location>
</feature>
<reference evidence="3" key="1">
    <citation type="submission" date="2018-08" db="EMBL/GenBank/DDBJ databases">
        <authorList>
            <person name="Chevrot R."/>
        </authorList>
    </citation>
    <scope>NUCLEOTIDE SEQUENCE [LARGE SCALE GENOMIC DNA]</scope>
</reference>
<dbReference type="SUPFAM" id="SSF81442">
    <property type="entry name" value="Cytochrome c oxidase subunit I-like"/>
    <property type="match status" value="1"/>
</dbReference>
<evidence type="ECO:0000313" key="2">
    <source>
        <dbReference type="EMBL" id="SYX86617.1"/>
    </source>
</evidence>
<sequence>MRMSVGARFIKVAAFYFVIGVLVGLIAGATKQFQYASLHAHIGLLGWVSLAISGLVYVKFPKAGDSSLGNVHFWLHNIGLPIFLVGLALAVNEVAAATALLIGGGVISVLAAFVFALNVWSNVKS</sequence>
<dbReference type="EMBL" id="LS992241">
    <property type="protein sequence ID" value="SYX86617.1"/>
    <property type="molecule type" value="Genomic_DNA"/>
</dbReference>
<organism evidence="2 3">
    <name type="scientific">Paenibacillus alvei</name>
    <name type="common">Bacillus alvei</name>
    <dbReference type="NCBI Taxonomy" id="44250"/>
    <lineage>
        <taxon>Bacteria</taxon>
        <taxon>Bacillati</taxon>
        <taxon>Bacillota</taxon>
        <taxon>Bacilli</taxon>
        <taxon>Bacillales</taxon>
        <taxon>Paenibacillaceae</taxon>
        <taxon>Paenibacillus</taxon>
    </lineage>
</organism>
<dbReference type="Gene3D" id="1.20.210.10">
    <property type="entry name" value="Cytochrome c oxidase-like, subunit I domain"/>
    <property type="match status" value="1"/>
</dbReference>
<keyword evidence="1" id="KW-0472">Membrane</keyword>